<dbReference type="RefSeq" id="XP_013257870.1">
    <property type="nucleotide sequence ID" value="XM_013402416.1"/>
</dbReference>
<feature type="non-terminal residue" evidence="2">
    <location>
        <position position="1"/>
    </location>
</feature>
<dbReference type="AlphaFoldDB" id="A0A072PIG9"/>
<feature type="non-terminal residue" evidence="2">
    <location>
        <position position="79"/>
    </location>
</feature>
<dbReference type="STRING" id="1182545.A0A072PIG9"/>
<dbReference type="VEuPathDB" id="FungiDB:A1O9_08934"/>
<feature type="domain" description="Stress-response A/B barrel" evidence="1">
    <location>
        <begin position="2"/>
        <end position="79"/>
    </location>
</feature>
<dbReference type="Gene3D" id="3.30.70.100">
    <property type="match status" value="1"/>
</dbReference>
<name>A0A072PIG9_9EURO</name>
<dbReference type="SUPFAM" id="SSF54909">
    <property type="entry name" value="Dimeric alpha+beta barrel"/>
    <property type="match status" value="1"/>
</dbReference>
<organism evidence="2 3">
    <name type="scientific">Exophiala aquamarina CBS 119918</name>
    <dbReference type="NCBI Taxonomy" id="1182545"/>
    <lineage>
        <taxon>Eukaryota</taxon>
        <taxon>Fungi</taxon>
        <taxon>Dikarya</taxon>
        <taxon>Ascomycota</taxon>
        <taxon>Pezizomycotina</taxon>
        <taxon>Eurotiomycetes</taxon>
        <taxon>Chaetothyriomycetidae</taxon>
        <taxon>Chaetothyriales</taxon>
        <taxon>Herpotrichiellaceae</taxon>
        <taxon>Exophiala</taxon>
    </lineage>
</organism>
<dbReference type="EMBL" id="AMGV01000008">
    <property type="protein sequence ID" value="KEF55280.1"/>
    <property type="molecule type" value="Genomic_DNA"/>
</dbReference>
<dbReference type="GeneID" id="25283844"/>
<comment type="caution">
    <text evidence="2">The sequence shown here is derived from an EMBL/GenBank/DDBJ whole genome shotgun (WGS) entry which is preliminary data.</text>
</comment>
<dbReference type="InterPro" id="IPR011008">
    <property type="entry name" value="Dimeric_a/b-barrel"/>
</dbReference>
<sequence>QILTAVLFKVKPDVTSSQLNEWKSLAKGMVGKIPGLVKLEADTPLPSTAHRAMGFSMALVAVIEKADDLKSYAEHPAHL</sequence>
<accession>A0A072PIG9</accession>
<keyword evidence="3" id="KW-1185">Reference proteome</keyword>
<dbReference type="Pfam" id="PF07876">
    <property type="entry name" value="Dabb"/>
    <property type="match status" value="1"/>
</dbReference>
<reference evidence="2 3" key="1">
    <citation type="submission" date="2013-03" db="EMBL/GenBank/DDBJ databases">
        <title>The Genome Sequence of Exophiala aquamarina CBS 119918.</title>
        <authorList>
            <consortium name="The Broad Institute Genomics Platform"/>
            <person name="Cuomo C."/>
            <person name="de Hoog S."/>
            <person name="Gorbushina A."/>
            <person name="Walker B."/>
            <person name="Young S.K."/>
            <person name="Zeng Q."/>
            <person name="Gargeya S."/>
            <person name="Fitzgerald M."/>
            <person name="Haas B."/>
            <person name="Abouelleil A."/>
            <person name="Allen A.W."/>
            <person name="Alvarado L."/>
            <person name="Arachchi H.M."/>
            <person name="Berlin A.M."/>
            <person name="Chapman S.B."/>
            <person name="Gainer-Dewar J."/>
            <person name="Goldberg J."/>
            <person name="Griggs A."/>
            <person name="Gujja S."/>
            <person name="Hansen M."/>
            <person name="Howarth C."/>
            <person name="Imamovic A."/>
            <person name="Ireland A."/>
            <person name="Larimer J."/>
            <person name="McCowan C."/>
            <person name="Murphy C."/>
            <person name="Pearson M."/>
            <person name="Poon T.W."/>
            <person name="Priest M."/>
            <person name="Roberts A."/>
            <person name="Saif S."/>
            <person name="Shea T."/>
            <person name="Sisk P."/>
            <person name="Sykes S."/>
            <person name="Wortman J."/>
            <person name="Nusbaum C."/>
            <person name="Birren B."/>
        </authorList>
    </citation>
    <scope>NUCLEOTIDE SEQUENCE [LARGE SCALE GENOMIC DNA]</scope>
    <source>
        <strain evidence="2 3">CBS 119918</strain>
    </source>
</reference>
<dbReference type="Proteomes" id="UP000027920">
    <property type="component" value="Unassembled WGS sequence"/>
</dbReference>
<dbReference type="PROSITE" id="PS51502">
    <property type="entry name" value="S_R_A_B_BARREL"/>
    <property type="match status" value="1"/>
</dbReference>
<evidence type="ECO:0000313" key="3">
    <source>
        <dbReference type="Proteomes" id="UP000027920"/>
    </source>
</evidence>
<evidence type="ECO:0000259" key="1">
    <source>
        <dbReference type="PROSITE" id="PS51502"/>
    </source>
</evidence>
<dbReference type="OrthoDB" id="42919at2759"/>
<evidence type="ECO:0000313" key="2">
    <source>
        <dbReference type="EMBL" id="KEF55280.1"/>
    </source>
</evidence>
<dbReference type="HOGENOM" id="CLU_080664_6_1_1"/>
<gene>
    <name evidence="2" type="ORF">A1O9_08934</name>
</gene>
<proteinExistence type="predicted"/>
<dbReference type="InterPro" id="IPR013097">
    <property type="entry name" value="Dabb"/>
</dbReference>
<protein>
    <recommendedName>
        <fullName evidence="1">Stress-response A/B barrel domain-containing protein</fullName>
    </recommendedName>
</protein>